<dbReference type="Pfam" id="PF00912">
    <property type="entry name" value="Transgly"/>
    <property type="match status" value="1"/>
</dbReference>
<evidence type="ECO:0000256" key="1">
    <source>
        <dbReference type="ARBA" id="ARBA00022475"/>
    </source>
</evidence>
<dbReference type="Proteomes" id="UP000315995">
    <property type="component" value="Chromosome"/>
</dbReference>
<name>A0A4Y6PR74_PERCE</name>
<keyword evidence="8 12" id="KW-1133">Transmembrane helix</keyword>
<accession>A0A5B8Y2U1</accession>
<evidence type="ECO:0000313" key="15">
    <source>
        <dbReference type="Proteomes" id="UP000315995"/>
    </source>
</evidence>
<organism evidence="14 15">
    <name type="scientific">Persicimonas caeni</name>
    <dbReference type="NCBI Taxonomy" id="2292766"/>
    <lineage>
        <taxon>Bacteria</taxon>
        <taxon>Deltaproteobacteria</taxon>
        <taxon>Bradymonadales</taxon>
        <taxon>Bradymonadaceae</taxon>
        <taxon>Persicimonas</taxon>
    </lineage>
</organism>
<evidence type="ECO:0000256" key="2">
    <source>
        <dbReference type="ARBA" id="ARBA00022519"/>
    </source>
</evidence>
<evidence type="ECO:0000256" key="12">
    <source>
        <dbReference type="SAM" id="Phobius"/>
    </source>
</evidence>
<dbReference type="EMBL" id="CP041186">
    <property type="protein sequence ID" value="QDG50750.1"/>
    <property type="molecule type" value="Genomic_DNA"/>
</dbReference>
<feature type="domain" description="Glycosyl transferase family 51" evidence="13">
    <location>
        <begin position="586"/>
        <end position="731"/>
    </location>
</feature>
<dbReference type="GO" id="GO:0009274">
    <property type="term" value="C:peptidoglycan-based cell wall"/>
    <property type="evidence" value="ECO:0007669"/>
    <property type="project" value="InterPro"/>
</dbReference>
<feature type="region of interest" description="Disordered" evidence="11">
    <location>
        <begin position="127"/>
        <end position="168"/>
    </location>
</feature>
<proteinExistence type="predicted"/>
<reference evidence="14 15" key="1">
    <citation type="submission" date="2019-06" db="EMBL/GenBank/DDBJ databases">
        <title>Persicimonas caeni gen. nov., sp. nov., a predatory bacterium isolated from solar saltern.</title>
        <authorList>
            <person name="Wang S."/>
        </authorList>
    </citation>
    <scope>NUCLEOTIDE SEQUENCE [LARGE SCALE GENOMIC DNA]</scope>
    <source>
        <strain evidence="14 15">YN101</strain>
    </source>
</reference>
<dbReference type="PANTHER" id="PTHR30400:SF0">
    <property type="entry name" value="BIOSYNTHETIC PEPTIDOGLYCAN TRANSGLYCOSYLASE"/>
    <property type="match status" value="1"/>
</dbReference>
<dbReference type="RefSeq" id="WP_141197242.1">
    <property type="nucleotide sequence ID" value="NZ_CP041186.1"/>
</dbReference>
<evidence type="ECO:0000256" key="5">
    <source>
        <dbReference type="ARBA" id="ARBA00022692"/>
    </source>
</evidence>
<evidence type="ECO:0000256" key="8">
    <source>
        <dbReference type="ARBA" id="ARBA00022989"/>
    </source>
</evidence>
<evidence type="ECO:0000256" key="7">
    <source>
        <dbReference type="ARBA" id="ARBA00022984"/>
    </source>
</evidence>
<dbReference type="InterPro" id="IPR011812">
    <property type="entry name" value="Pep_trsgly"/>
</dbReference>
<keyword evidence="7" id="KW-0573">Peptidoglycan synthesis</keyword>
<protein>
    <recommendedName>
        <fullName evidence="13">Glycosyl transferase family 51 domain-containing protein</fullName>
    </recommendedName>
</protein>
<keyword evidence="1" id="KW-1003">Cell membrane</keyword>
<evidence type="ECO:0000256" key="4">
    <source>
        <dbReference type="ARBA" id="ARBA00022679"/>
    </source>
</evidence>
<accession>A0A4Y6PR74</accession>
<sequence length="800" mass="86769">MTESYPSALPQQASRRRGVRISFILAICVGMLATLFAAGYLVRTPLVVGPTVRAKLTALAERHDVNLRINTFRPHGLLGVRFEQVQLVARRGAYLVEADLDAVDVTPSLAQLLDGLRVHPNSIDVDGGRVRITRAPASPQPEPEPTKQPAKPSASSASKSVAPAAPVARKTRAVLHDVSVSVHPAPLPSTTRPLVLHRAEFLLTTGAGSTLEFRHGYGQLPDATPFGMRRLAGDNAGAGAANGASTYVLEPEQPTRVDRWVATGLPLGMEVSEITMCPQCQPATVELGGLQFVGPAGISAESRAMRLSASTSEVRVSLDDLDVDTRRTPLPYRLENFEAVHDSETKTTIVQGDVRDADRGLASFASNWSGQWGVLETRVQLSEFQTAPIWPTLGLDDHAGGGVHSGKIEASYEPWLDLVELDVDLNTRSMTLDLPMVTGEPLEFGRVGLELVAAFQPRARTVSISSGKAALGEADPIDFGGYALDAGRGWVFETFALAEDLHPQRLRDGLPPSLAKLARGTEFDGEFGFGIYSAGHTAFPESIELTVDFSGEVEVKGDSSHADVLALAADGPPSIDLPGTLARNVELDRWVDYDTLPEHVPQVLTAAEDAKFFSHDGFDWRGLRRALVHNVKEGGIVRGGSTLSQQLSKNLFLDHERTLARKLQEAYVTWRLESELSKKRILELYMNMVEWGPNLRGLKQAARRYFDIPPEELSVPQVALLASVLPGPSLFGQQVLSGYLPSSRVEKIEHILSNLRFLKVISGREYRKMYAGAQRGEIGGLELQVCDDDGKAPEGTPECP</sequence>
<dbReference type="GO" id="GO:0071555">
    <property type="term" value="P:cell wall organization"/>
    <property type="evidence" value="ECO:0007669"/>
    <property type="project" value="UniProtKB-KW"/>
</dbReference>
<dbReference type="GO" id="GO:0009252">
    <property type="term" value="P:peptidoglycan biosynthetic process"/>
    <property type="evidence" value="ECO:0007669"/>
    <property type="project" value="UniProtKB-KW"/>
</dbReference>
<dbReference type="SUPFAM" id="SSF53955">
    <property type="entry name" value="Lysozyme-like"/>
    <property type="match status" value="1"/>
</dbReference>
<keyword evidence="3" id="KW-0328">Glycosyltransferase</keyword>
<keyword evidence="5 12" id="KW-0812">Transmembrane</keyword>
<evidence type="ECO:0000256" key="10">
    <source>
        <dbReference type="ARBA" id="ARBA00023316"/>
    </source>
</evidence>
<keyword evidence="15" id="KW-1185">Reference proteome</keyword>
<dbReference type="OrthoDB" id="9766909at2"/>
<evidence type="ECO:0000259" key="13">
    <source>
        <dbReference type="Pfam" id="PF00912"/>
    </source>
</evidence>
<dbReference type="GO" id="GO:0016763">
    <property type="term" value="F:pentosyltransferase activity"/>
    <property type="evidence" value="ECO:0007669"/>
    <property type="project" value="InterPro"/>
</dbReference>
<keyword evidence="4" id="KW-0808">Transferase</keyword>
<evidence type="ECO:0000256" key="6">
    <source>
        <dbReference type="ARBA" id="ARBA00022960"/>
    </source>
</evidence>
<evidence type="ECO:0000256" key="9">
    <source>
        <dbReference type="ARBA" id="ARBA00023136"/>
    </source>
</evidence>
<dbReference type="InterPro" id="IPR023346">
    <property type="entry name" value="Lysozyme-like_dom_sf"/>
</dbReference>
<evidence type="ECO:0000313" key="14">
    <source>
        <dbReference type="EMBL" id="QDG50750.1"/>
    </source>
</evidence>
<keyword evidence="10" id="KW-0961">Cell wall biogenesis/degradation</keyword>
<dbReference type="GO" id="GO:0016020">
    <property type="term" value="C:membrane"/>
    <property type="evidence" value="ECO:0007669"/>
    <property type="project" value="InterPro"/>
</dbReference>
<dbReference type="InterPro" id="IPR001264">
    <property type="entry name" value="Glyco_trans_51"/>
</dbReference>
<feature type="compositionally biased region" description="Low complexity" evidence="11">
    <location>
        <begin position="149"/>
        <end position="168"/>
    </location>
</feature>
<dbReference type="PANTHER" id="PTHR30400">
    <property type="entry name" value="MONOFUNCTIONAL BIOSYNTHETIC PEPTIDOGLYCAN TRANSGLYCOSYLASE"/>
    <property type="match status" value="1"/>
</dbReference>
<dbReference type="InterPro" id="IPR036950">
    <property type="entry name" value="PBP_transglycosylase"/>
</dbReference>
<keyword evidence="2" id="KW-0997">Cell inner membrane</keyword>
<dbReference type="Gene3D" id="1.10.3810.10">
    <property type="entry name" value="Biosynthetic peptidoglycan transglycosylase-like"/>
    <property type="match status" value="1"/>
</dbReference>
<keyword evidence="6" id="KW-0133">Cell shape</keyword>
<dbReference type="AlphaFoldDB" id="A0A4Y6PR74"/>
<gene>
    <name evidence="14" type="ORF">FIV42_08405</name>
</gene>
<feature type="transmembrane region" description="Helical" evidence="12">
    <location>
        <begin position="21"/>
        <end position="42"/>
    </location>
</feature>
<evidence type="ECO:0000256" key="3">
    <source>
        <dbReference type="ARBA" id="ARBA00022676"/>
    </source>
</evidence>
<evidence type="ECO:0000256" key="11">
    <source>
        <dbReference type="SAM" id="MobiDB-lite"/>
    </source>
</evidence>
<dbReference type="GO" id="GO:0008360">
    <property type="term" value="P:regulation of cell shape"/>
    <property type="evidence" value="ECO:0007669"/>
    <property type="project" value="UniProtKB-KW"/>
</dbReference>
<keyword evidence="9 12" id="KW-0472">Membrane</keyword>